<evidence type="ECO:0000313" key="1">
    <source>
        <dbReference type="EMBL" id="PAV11082.1"/>
    </source>
</evidence>
<comment type="caution">
    <text evidence="1">The sequence shown here is derived from an EMBL/GenBank/DDBJ whole genome shotgun (WGS) entry which is preliminary data.</text>
</comment>
<evidence type="ECO:0000313" key="2">
    <source>
        <dbReference type="Proteomes" id="UP000218164"/>
    </source>
</evidence>
<dbReference type="Proteomes" id="UP000218164">
    <property type="component" value="Unassembled WGS sequence"/>
</dbReference>
<organism evidence="1 2">
    <name type="scientific">Methanosarcina spelaei</name>
    <dbReference type="NCBI Taxonomy" id="1036679"/>
    <lineage>
        <taxon>Archaea</taxon>
        <taxon>Methanobacteriati</taxon>
        <taxon>Methanobacteriota</taxon>
        <taxon>Stenosarchaea group</taxon>
        <taxon>Methanomicrobia</taxon>
        <taxon>Methanosarcinales</taxon>
        <taxon>Methanosarcinaceae</taxon>
        <taxon>Methanosarcina</taxon>
    </lineage>
</organism>
<sequence>MHVPCSKPFCSLDIILLFYCHDRTSGQAGIASPVDHYKSYDHIYESCKNPAMPRASRRLGKARKASTTRITILSSHPHNIRKEYQW</sequence>
<protein>
    <submittedName>
        <fullName evidence="1">Uncharacterized protein</fullName>
    </submittedName>
</protein>
<dbReference type="EMBL" id="LMVP01000531">
    <property type="protein sequence ID" value="PAV11082.1"/>
    <property type="molecule type" value="Genomic_DNA"/>
</dbReference>
<reference evidence="1 2" key="1">
    <citation type="journal article" date="2017" name="BMC Genomics">
        <title>Genomic analysis of methanogenic archaea reveals a shift towards energy conservation.</title>
        <authorList>
            <person name="Gilmore S.P."/>
            <person name="Henske J.K."/>
            <person name="Sexton J.A."/>
            <person name="Solomon K.V."/>
            <person name="Seppala S."/>
            <person name="Yoo J.I."/>
            <person name="Huyett L.M."/>
            <person name="Pressman A."/>
            <person name="Cogan J.Z."/>
            <person name="Kivenson V."/>
            <person name="Peng X."/>
            <person name="Tan Y."/>
            <person name="Valentine D.L."/>
            <person name="O'Malley M.A."/>
        </authorList>
    </citation>
    <scope>NUCLEOTIDE SEQUENCE [LARGE SCALE GENOMIC DNA]</scope>
    <source>
        <strain evidence="1 2">MC-15</strain>
    </source>
</reference>
<dbReference type="AlphaFoldDB" id="A0A2A2HP02"/>
<keyword evidence="2" id="KW-1185">Reference proteome</keyword>
<gene>
    <name evidence="1" type="ORF">ASJ81_11435</name>
</gene>
<proteinExistence type="predicted"/>
<name>A0A2A2HP02_9EURY</name>
<dbReference type="RefSeq" id="WP_245860349.1">
    <property type="nucleotide sequence ID" value="NZ_LMVP01000531.1"/>
</dbReference>
<accession>A0A2A2HP02</accession>